<dbReference type="GO" id="GO:0005886">
    <property type="term" value="C:plasma membrane"/>
    <property type="evidence" value="ECO:0007669"/>
    <property type="project" value="TreeGrafter"/>
</dbReference>
<feature type="compositionally biased region" description="Low complexity" evidence="10">
    <location>
        <begin position="744"/>
        <end position="757"/>
    </location>
</feature>
<accession>A0A1R1SNE0</accession>
<feature type="compositionally biased region" description="Basic and acidic residues" evidence="10">
    <location>
        <begin position="863"/>
        <end position="873"/>
    </location>
</feature>
<dbReference type="SMART" id="SM00304">
    <property type="entry name" value="HAMP"/>
    <property type="match status" value="1"/>
</dbReference>
<feature type="region of interest" description="Disordered" evidence="10">
    <location>
        <begin position="694"/>
        <end position="815"/>
    </location>
</feature>
<dbReference type="EMBL" id="ASQP01000132">
    <property type="protein sequence ID" value="OMI39818.1"/>
    <property type="molecule type" value="Genomic_DNA"/>
</dbReference>
<comment type="subcellular location">
    <subcellularLocation>
        <location evidence="2">Membrane</location>
    </subcellularLocation>
</comment>
<evidence type="ECO:0000313" key="14">
    <source>
        <dbReference type="Proteomes" id="UP000186168"/>
    </source>
</evidence>
<dbReference type="InterPro" id="IPR050428">
    <property type="entry name" value="TCS_sensor_his_kinase"/>
</dbReference>
<feature type="transmembrane region" description="Helical" evidence="11">
    <location>
        <begin position="339"/>
        <end position="360"/>
    </location>
</feature>
<name>A0A1R1SNE0_9ACTN</name>
<dbReference type="PANTHER" id="PTHR45436:SF5">
    <property type="entry name" value="SENSOR HISTIDINE KINASE TRCS"/>
    <property type="match status" value="1"/>
</dbReference>
<dbReference type="GO" id="GO:0004673">
    <property type="term" value="F:protein histidine kinase activity"/>
    <property type="evidence" value="ECO:0007669"/>
    <property type="project" value="UniProtKB-EC"/>
</dbReference>
<protein>
    <recommendedName>
        <fullName evidence="3">histidine kinase</fullName>
        <ecNumber evidence="3">2.7.13.3</ecNumber>
    </recommendedName>
</protein>
<dbReference type="Pfam" id="PF00672">
    <property type="entry name" value="HAMP"/>
    <property type="match status" value="1"/>
</dbReference>
<dbReference type="Gene3D" id="6.10.340.10">
    <property type="match status" value="1"/>
</dbReference>
<evidence type="ECO:0000256" key="5">
    <source>
        <dbReference type="ARBA" id="ARBA00022679"/>
    </source>
</evidence>
<dbReference type="PROSITE" id="PS50885">
    <property type="entry name" value="HAMP"/>
    <property type="match status" value="1"/>
</dbReference>
<feature type="compositionally biased region" description="Basic and acidic residues" evidence="10">
    <location>
        <begin position="830"/>
        <end position="847"/>
    </location>
</feature>
<evidence type="ECO:0000256" key="7">
    <source>
        <dbReference type="ARBA" id="ARBA00022777"/>
    </source>
</evidence>
<evidence type="ECO:0000256" key="11">
    <source>
        <dbReference type="SAM" id="Phobius"/>
    </source>
</evidence>
<keyword evidence="9" id="KW-0902">Two-component regulatory system</keyword>
<evidence type="ECO:0000256" key="10">
    <source>
        <dbReference type="SAM" id="MobiDB-lite"/>
    </source>
</evidence>
<evidence type="ECO:0000313" key="13">
    <source>
        <dbReference type="EMBL" id="OMI39818.1"/>
    </source>
</evidence>
<evidence type="ECO:0000256" key="3">
    <source>
        <dbReference type="ARBA" id="ARBA00012438"/>
    </source>
</evidence>
<feature type="region of interest" description="Disordered" evidence="10">
    <location>
        <begin position="830"/>
        <end position="873"/>
    </location>
</feature>
<dbReference type="Pfam" id="PF02518">
    <property type="entry name" value="HATPase_c"/>
    <property type="match status" value="1"/>
</dbReference>
<dbReference type="Gene3D" id="3.30.565.10">
    <property type="entry name" value="Histidine kinase-like ATPase, C-terminal domain"/>
    <property type="match status" value="1"/>
</dbReference>
<dbReference type="InterPro" id="IPR003660">
    <property type="entry name" value="HAMP_dom"/>
</dbReference>
<dbReference type="PANTHER" id="PTHR45436">
    <property type="entry name" value="SENSOR HISTIDINE KINASE YKOH"/>
    <property type="match status" value="1"/>
</dbReference>
<evidence type="ECO:0000259" key="12">
    <source>
        <dbReference type="PROSITE" id="PS50885"/>
    </source>
</evidence>
<dbReference type="SUPFAM" id="SSF55874">
    <property type="entry name" value="ATPase domain of HSP90 chaperone/DNA topoisomerase II/histidine kinase"/>
    <property type="match status" value="1"/>
</dbReference>
<keyword evidence="4" id="KW-0597">Phosphoprotein</keyword>
<keyword evidence="7" id="KW-0418">Kinase</keyword>
<dbReference type="STRING" id="67365.GCA_001704635_07247"/>
<dbReference type="InterPro" id="IPR036890">
    <property type="entry name" value="HATPase_C_sf"/>
</dbReference>
<feature type="domain" description="HAMP" evidence="12">
    <location>
        <begin position="362"/>
        <end position="432"/>
    </location>
</feature>
<dbReference type="GO" id="GO:0000160">
    <property type="term" value="P:phosphorelay signal transduction system"/>
    <property type="evidence" value="ECO:0007669"/>
    <property type="project" value="UniProtKB-KW"/>
</dbReference>
<evidence type="ECO:0000256" key="1">
    <source>
        <dbReference type="ARBA" id="ARBA00000085"/>
    </source>
</evidence>
<gene>
    <name evidence="13" type="ORF">SPAR_09136</name>
</gene>
<evidence type="ECO:0000256" key="9">
    <source>
        <dbReference type="ARBA" id="ARBA00023012"/>
    </source>
</evidence>
<dbReference type="InterPro" id="IPR003594">
    <property type="entry name" value="HATPase_dom"/>
</dbReference>
<evidence type="ECO:0000256" key="8">
    <source>
        <dbReference type="ARBA" id="ARBA00022989"/>
    </source>
</evidence>
<keyword evidence="11" id="KW-0472">Membrane</keyword>
<reference evidence="13 14" key="1">
    <citation type="submission" date="2013-05" db="EMBL/GenBank/DDBJ databases">
        <title>Genome sequence of Streptomyces sparsogenes DSM 40356.</title>
        <authorList>
            <person name="Coyne S."/>
            <person name="Seebeck F.P."/>
        </authorList>
    </citation>
    <scope>NUCLEOTIDE SEQUENCE [LARGE SCALE GENOMIC DNA]</scope>
    <source>
        <strain evidence="13 14">DSM 40356</strain>
    </source>
</reference>
<dbReference type="AlphaFoldDB" id="A0A1R1SNE0"/>
<dbReference type="CDD" id="cd06225">
    <property type="entry name" value="HAMP"/>
    <property type="match status" value="1"/>
</dbReference>
<keyword evidence="14" id="KW-1185">Reference proteome</keyword>
<dbReference type="EC" id="2.7.13.3" evidence="3"/>
<feature type="transmembrane region" description="Helical" evidence="11">
    <location>
        <begin position="41"/>
        <end position="62"/>
    </location>
</feature>
<feature type="region of interest" description="Disordered" evidence="10">
    <location>
        <begin position="1"/>
        <end position="24"/>
    </location>
</feature>
<keyword evidence="6 11" id="KW-0812">Transmembrane</keyword>
<dbReference type="SMART" id="SM00387">
    <property type="entry name" value="HATPase_c"/>
    <property type="match status" value="1"/>
</dbReference>
<proteinExistence type="predicted"/>
<feature type="compositionally biased region" description="Low complexity" evidence="10">
    <location>
        <begin position="710"/>
        <end position="735"/>
    </location>
</feature>
<organism evidence="13 14">
    <name type="scientific">Streptomyces sparsogenes DSM 40356</name>
    <dbReference type="NCBI Taxonomy" id="1331668"/>
    <lineage>
        <taxon>Bacteria</taxon>
        <taxon>Bacillati</taxon>
        <taxon>Actinomycetota</taxon>
        <taxon>Actinomycetes</taxon>
        <taxon>Kitasatosporales</taxon>
        <taxon>Streptomycetaceae</taxon>
        <taxon>Streptomyces</taxon>
    </lineage>
</organism>
<comment type="catalytic activity">
    <reaction evidence="1">
        <text>ATP + protein L-histidine = ADP + protein N-phospho-L-histidine.</text>
        <dbReference type="EC" id="2.7.13.3"/>
    </reaction>
</comment>
<dbReference type="RefSeq" id="WP_079151059.1">
    <property type="nucleotide sequence ID" value="NZ_ASQP01000132.1"/>
</dbReference>
<dbReference type="GeneID" id="96744690"/>
<dbReference type="Proteomes" id="UP000186168">
    <property type="component" value="Unassembled WGS sequence"/>
</dbReference>
<sequence>MDTVDPSPEAEPDGSERAPLTPRPRRKAAALLDRWPFRRKINVLVIVPVAVVGVLLTIGVVGQIDQAREAGRTADVVRDSEQVAELINDLQAENRQALLLSVRYDALRPGTALPSTNAYRKAQRETDEQATAVRSAFEEQGVPKDEARALAYVRGLSVLRDKVERGSVSAAGIGPAYAAAIQYLIDGIGLDNASGTSSSSVIHLLDAVLRADAAHAAFESGVFSAQTRDANALTEYTRAVAAHATYEYQAERFGRLATPAQVLALSGIERDAEENGITAQFAELQIDPSSLQDGTPQQLRKAMDAGSRQAEARLDITQSLIGQIADQADDLSKSALHKALAMLAFALLGFALWLTFSVLVRRSVVRPLAALTGAAREVVDVAGEELARVEYDESAESTPLRPHPIPVPVRDEIGDLAEAFNQVQVTAAALLERQVVSRRNVAEMFGNVGRRVSNLTSRQLMLIDAVEREETDPEVLERLYRIDHIAVRLQRNADSLMLLAGIRETDVEARPTTLANVIRAGLGRIEGYQRVSLRSETDITVAPDIIGDLTLMLAELLENAVSFSPSHTPVEVVVRPGTDVTSDGGALIEVIDHGLGMSAERLEEENARLIRRERLDLVPTKVLGLFVVGTLARRWGVRVALSRTPGGGVTGTVWIPAGLLLTVSAVGLPRTPALTAPALTVPALTVPALKAAPAPGTDGGAAGTVRELPARPGAPTETATEAPTDAPTEAAGEPAAPTPLPVRTPTTASESSTASPSQPGGLPRRVPARKGERTTGTAERTTGADEWATTAPSPRPLRRRVRGATLAMTTPPADRVVPAVRRPVDAEAVRTELDEFEAAVRRAERDSTTTPTEPAPSQHPRSRKEPGSDHADR</sequence>
<evidence type="ECO:0000256" key="6">
    <source>
        <dbReference type="ARBA" id="ARBA00022692"/>
    </source>
</evidence>
<comment type="caution">
    <text evidence="13">The sequence shown here is derived from an EMBL/GenBank/DDBJ whole genome shotgun (WGS) entry which is preliminary data.</text>
</comment>
<keyword evidence="8 11" id="KW-1133">Transmembrane helix</keyword>
<evidence type="ECO:0000256" key="2">
    <source>
        <dbReference type="ARBA" id="ARBA00004370"/>
    </source>
</evidence>
<keyword evidence="5" id="KW-0808">Transferase</keyword>
<evidence type="ECO:0000256" key="4">
    <source>
        <dbReference type="ARBA" id="ARBA00022553"/>
    </source>
</evidence>